<name>A0ABP1S3T1_9HEXA</name>
<evidence type="ECO:0000313" key="6">
    <source>
        <dbReference type="EMBL" id="CAL8143341.1"/>
    </source>
</evidence>
<dbReference type="PRINTS" id="PR00370">
    <property type="entry name" value="FMOXYGENASE"/>
</dbReference>
<keyword evidence="5" id="KW-0503">Monooxygenase</keyword>
<dbReference type="EMBL" id="CAXLJM020000154">
    <property type="protein sequence ID" value="CAL8143341.1"/>
    <property type="molecule type" value="Genomic_DNA"/>
</dbReference>
<comment type="caution">
    <text evidence="6">The sequence shown here is derived from an EMBL/GenBank/DDBJ whole genome shotgun (WGS) entry which is preliminary data.</text>
</comment>
<comment type="similarity">
    <text evidence="1">Belongs to the FAD-binding monooxygenase family.</text>
</comment>
<dbReference type="InterPro" id="IPR036188">
    <property type="entry name" value="FAD/NAD-bd_sf"/>
</dbReference>
<organism evidence="6 7">
    <name type="scientific">Orchesella dallaii</name>
    <dbReference type="NCBI Taxonomy" id="48710"/>
    <lineage>
        <taxon>Eukaryota</taxon>
        <taxon>Metazoa</taxon>
        <taxon>Ecdysozoa</taxon>
        <taxon>Arthropoda</taxon>
        <taxon>Hexapoda</taxon>
        <taxon>Collembola</taxon>
        <taxon>Entomobryomorpha</taxon>
        <taxon>Entomobryoidea</taxon>
        <taxon>Orchesellidae</taxon>
        <taxon>Orchesellinae</taxon>
        <taxon>Orchesella</taxon>
    </lineage>
</organism>
<reference evidence="6 7" key="1">
    <citation type="submission" date="2024-08" db="EMBL/GenBank/DDBJ databases">
        <authorList>
            <person name="Cucini C."/>
            <person name="Frati F."/>
        </authorList>
    </citation>
    <scope>NUCLEOTIDE SEQUENCE [LARGE SCALE GENOMIC DNA]</scope>
</reference>
<sequence>MAASKSTRHETILIEDDFKICIIGAGMSGMCAAIQLKKQFNHLDNVTIFEGLEDIGGTWLINTYPGCACDIPGHLYSYSFERNPDWSKSFVDQEEILEYLRNVAKKHSLYEKIKFRYRVTELRWDDLNSEWIVKVLNERNSEELTYKFNIVITGIGALRAPQIPPQFEAFQGPKIHTAEWNHSIDLQDKIVAVIGTGASSVQLVPAIAPKVKQLILYQRHAAWIFPRLQVSYSRFARFTFRWIPGVMSSVRNFLYCYFEAGHSAFKMNTMMRKAVISVANLHRKRQVKCPLLRDKLKPNYEFGCKRILMSNEYYPAVSRENVKVVVDGIKSVGQDTIVHNDGTSTQPDVIVFATGFKITEYFSPLKIFGKEGLDLFAKWKKNSPTAYLGVNTSDAPNLFFIIGPHSGNGHNSLIFMIECQVSWITKVIKEFQRKKLKSVVVKKSAEEDYMRFIDEEMKTMVWTNSECGSWYINENGKAFAIWPKSLTSYWNLSRRLNFAHLEFL</sequence>
<dbReference type="PANTHER" id="PTHR42877">
    <property type="entry name" value="L-ORNITHINE N(5)-MONOOXYGENASE-RELATED"/>
    <property type="match status" value="1"/>
</dbReference>
<dbReference type="InterPro" id="IPR000960">
    <property type="entry name" value="Flavin_mOase"/>
</dbReference>
<dbReference type="PANTHER" id="PTHR42877:SF4">
    <property type="entry name" value="FAD_NAD(P)-BINDING DOMAIN-CONTAINING PROTEIN-RELATED"/>
    <property type="match status" value="1"/>
</dbReference>
<evidence type="ECO:0000256" key="1">
    <source>
        <dbReference type="ARBA" id="ARBA00010139"/>
    </source>
</evidence>
<proteinExistence type="inferred from homology"/>
<keyword evidence="7" id="KW-1185">Reference proteome</keyword>
<dbReference type="InterPro" id="IPR020946">
    <property type="entry name" value="Flavin_mOase-like"/>
</dbReference>
<evidence type="ECO:0000256" key="3">
    <source>
        <dbReference type="ARBA" id="ARBA00022827"/>
    </source>
</evidence>
<dbReference type="Pfam" id="PF00743">
    <property type="entry name" value="FMO-like"/>
    <property type="match status" value="1"/>
</dbReference>
<evidence type="ECO:0000313" key="7">
    <source>
        <dbReference type="Proteomes" id="UP001642540"/>
    </source>
</evidence>
<comment type="similarity">
    <text evidence="5">Belongs to the FMO family.</text>
</comment>
<dbReference type="EC" id="1.-.-.-" evidence="5"/>
<accession>A0ABP1S3T1</accession>
<comment type="cofactor">
    <cofactor evidence="5">
        <name>FAD</name>
        <dbReference type="ChEBI" id="CHEBI:57692"/>
    </cofactor>
</comment>
<evidence type="ECO:0000256" key="2">
    <source>
        <dbReference type="ARBA" id="ARBA00022630"/>
    </source>
</evidence>
<keyword evidence="4 5" id="KW-0560">Oxidoreductase</keyword>
<protein>
    <recommendedName>
        <fullName evidence="5">Flavin-containing monooxygenase</fullName>
        <ecNumber evidence="5">1.-.-.-</ecNumber>
    </recommendedName>
</protein>
<evidence type="ECO:0000256" key="5">
    <source>
        <dbReference type="RuleBase" id="RU361177"/>
    </source>
</evidence>
<evidence type="ECO:0000256" key="4">
    <source>
        <dbReference type="ARBA" id="ARBA00023002"/>
    </source>
</evidence>
<keyword evidence="2 5" id="KW-0285">Flavoprotein</keyword>
<gene>
    <name evidence="6" type="ORF">ODALV1_LOCUS29479</name>
</gene>
<dbReference type="Proteomes" id="UP001642540">
    <property type="component" value="Unassembled WGS sequence"/>
</dbReference>
<dbReference type="Gene3D" id="3.50.50.60">
    <property type="entry name" value="FAD/NAD(P)-binding domain"/>
    <property type="match status" value="2"/>
</dbReference>
<dbReference type="SUPFAM" id="SSF51905">
    <property type="entry name" value="FAD/NAD(P)-binding domain"/>
    <property type="match status" value="2"/>
</dbReference>
<dbReference type="InterPro" id="IPR051209">
    <property type="entry name" value="FAD-bind_Monooxygenase_sf"/>
</dbReference>
<keyword evidence="3 5" id="KW-0274">FAD</keyword>